<dbReference type="STRING" id="1801726.A3H02_01840"/>
<gene>
    <name evidence="3" type="ORF">A3H02_01840</name>
</gene>
<organism evidence="3 4">
    <name type="scientific">Candidatus Niyogibacteria bacterium RIFCSPLOWO2_12_FULL_41_13</name>
    <dbReference type="NCBI Taxonomy" id="1801726"/>
    <lineage>
        <taxon>Bacteria</taxon>
        <taxon>Candidatus Niyogiibacteriota</taxon>
    </lineage>
</organism>
<sequence length="124" mass="14146">MDKKRFLYLSAVLLIIIIILGVFGYFYWQKKKEAELESLLKQEKKEPIKILTREEILESLTAPKATTSPVKFLESDASKNIPQSWIQSATEKKVLRTLTAPKQNGATTIKPKEREKILESLSAP</sequence>
<name>A0A1G2F3V8_9BACT</name>
<evidence type="ECO:0000256" key="2">
    <source>
        <dbReference type="SAM" id="Phobius"/>
    </source>
</evidence>
<comment type="caution">
    <text evidence="3">The sequence shown here is derived from an EMBL/GenBank/DDBJ whole genome shotgun (WGS) entry which is preliminary data.</text>
</comment>
<keyword evidence="2" id="KW-1133">Transmembrane helix</keyword>
<evidence type="ECO:0000256" key="1">
    <source>
        <dbReference type="SAM" id="MobiDB-lite"/>
    </source>
</evidence>
<dbReference type="AlphaFoldDB" id="A0A1G2F3V8"/>
<reference evidence="3 4" key="1">
    <citation type="journal article" date="2016" name="Nat. Commun.">
        <title>Thousands of microbial genomes shed light on interconnected biogeochemical processes in an aquifer system.</title>
        <authorList>
            <person name="Anantharaman K."/>
            <person name="Brown C.T."/>
            <person name="Hug L.A."/>
            <person name="Sharon I."/>
            <person name="Castelle C.J."/>
            <person name="Probst A.J."/>
            <person name="Thomas B.C."/>
            <person name="Singh A."/>
            <person name="Wilkins M.J."/>
            <person name="Karaoz U."/>
            <person name="Brodie E.L."/>
            <person name="Williams K.H."/>
            <person name="Hubbard S.S."/>
            <person name="Banfield J.F."/>
        </authorList>
    </citation>
    <scope>NUCLEOTIDE SEQUENCE [LARGE SCALE GENOMIC DNA]</scope>
</reference>
<keyword evidence="2" id="KW-0472">Membrane</keyword>
<evidence type="ECO:0000313" key="4">
    <source>
        <dbReference type="Proteomes" id="UP000176787"/>
    </source>
</evidence>
<keyword evidence="2" id="KW-0812">Transmembrane</keyword>
<protein>
    <submittedName>
        <fullName evidence="3">Uncharacterized protein</fullName>
    </submittedName>
</protein>
<dbReference type="EMBL" id="MHMS01000005">
    <property type="protein sequence ID" value="OGZ32617.1"/>
    <property type="molecule type" value="Genomic_DNA"/>
</dbReference>
<accession>A0A1G2F3V8</accession>
<proteinExistence type="predicted"/>
<evidence type="ECO:0000313" key="3">
    <source>
        <dbReference type="EMBL" id="OGZ32617.1"/>
    </source>
</evidence>
<feature type="region of interest" description="Disordered" evidence="1">
    <location>
        <begin position="102"/>
        <end position="124"/>
    </location>
</feature>
<dbReference type="Proteomes" id="UP000176787">
    <property type="component" value="Unassembled WGS sequence"/>
</dbReference>
<feature type="transmembrane region" description="Helical" evidence="2">
    <location>
        <begin position="6"/>
        <end position="28"/>
    </location>
</feature>